<dbReference type="PANTHER" id="PTHR34468:SF2">
    <property type="entry name" value="MICROTUBULE-ASSOCIATED FUTSCH-LIKE PROTEIN"/>
    <property type="match status" value="1"/>
</dbReference>
<feature type="compositionally biased region" description="Low complexity" evidence="1">
    <location>
        <begin position="57"/>
        <end position="67"/>
    </location>
</feature>
<feature type="compositionally biased region" description="Polar residues" evidence="1">
    <location>
        <begin position="203"/>
        <end position="222"/>
    </location>
</feature>
<dbReference type="EMBL" id="JAVIJP010000017">
    <property type="protein sequence ID" value="KAL3640609.1"/>
    <property type="molecule type" value="Genomic_DNA"/>
</dbReference>
<feature type="region of interest" description="Disordered" evidence="1">
    <location>
        <begin position="1"/>
        <end position="115"/>
    </location>
</feature>
<keyword evidence="3" id="KW-1185">Reference proteome</keyword>
<feature type="compositionally biased region" description="Basic and acidic residues" evidence="1">
    <location>
        <begin position="321"/>
        <end position="342"/>
    </location>
</feature>
<dbReference type="PANTHER" id="PTHR34468">
    <property type="entry name" value="MICROTUBULE-ASSOCIATED FUTSCH-LIKE PROTEIN"/>
    <property type="match status" value="1"/>
</dbReference>
<reference evidence="3" key="1">
    <citation type="journal article" date="2024" name="IScience">
        <title>Strigolactones Initiate the Formation of Haustorium-like Structures in Castilleja.</title>
        <authorList>
            <person name="Buerger M."/>
            <person name="Peterson D."/>
            <person name="Chory J."/>
        </authorList>
    </citation>
    <scope>NUCLEOTIDE SEQUENCE [LARGE SCALE GENOMIC DNA]</scope>
</reference>
<evidence type="ECO:0000256" key="1">
    <source>
        <dbReference type="SAM" id="MobiDB-lite"/>
    </source>
</evidence>
<feature type="region of interest" description="Disordered" evidence="1">
    <location>
        <begin position="203"/>
        <end position="357"/>
    </location>
</feature>
<comment type="caution">
    <text evidence="2">The sequence shown here is derived from an EMBL/GenBank/DDBJ whole genome shotgun (WGS) entry which is preliminary data.</text>
</comment>
<evidence type="ECO:0000313" key="2">
    <source>
        <dbReference type="EMBL" id="KAL3640609.1"/>
    </source>
</evidence>
<proteinExistence type="predicted"/>
<feature type="compositionally biased region" description="Polar residues" evidence="1">
    <location>
        <begin position="1"/>
        <end position="23"/>
    </location>
</feature>
<feature type="compositionally biased region" description="Basic and acidic residues" evidence="1">
    <location>
        <begin position="236"/>
        <end position="269"/>
    </location>
</feature>
<gene>
    <name evidence="2" type="ORF">CASFOL_015577</name>
</gene>
<feature type="compositionally biased region" description="Basic and acidic residues" evidence="1">
    <location>
        <begin position="303"/>
        <end position="313"/>
    </location>
</feature>
<sequence length="357" mass="38788">MSVSMEDSAAKDQSSASGRSTSKLLRYPLRSATKSKEEKPPLVDSSNTHSATKRGRVSSAVSKSVSVLDLSGKDKSSSAKPPRRLSVPKSVGNVTPISEARANRSAVGKSVTPVSDVSKSLSSRKKFSTLNSASYWLAQIKHSESAAKHSISLGFFKLALEAGCEPIQRMSDELKSYVSRHDLNELGEFVKELFEGYKISENYEPSQSENGSQVPSEGNNQLSDDDVKSYLSSVTDAEKQKPKSLDFRSGETEEVKKANSEISEKDNSVKKSIRRSVPKRAASSTSGSEIKGRSVQKKPQKPSKQEVAQDKDKVKKKVKKSASEEGSIKSPPPEETHKENKENMVASDIAEVDSTEA</sequence>
<accession>A0ABD3DHK4</accession>
<name>A0ABD3DHK4_9LAMI</name>
<protein>
    <submittedName>
        <fullName evidence="2">Uncharacterized protein</fullName>
    </submittedName>
</protein>
<dbReference type="Proteomes" id="UP001632038">
    <property type="component" value="Unassembled WGS sequence"/>
</dbReference>
<organism evidence="2 3">
    <name type="scientific">Castilleja foliolosa</name>
    <dbReference type="NCBI Taxonomy" id="1961234"/>
    <lineage>
        <taxon>Eukaryota</taxon>
        <taxon>Viridiplantae</taxon>
        <taxon>Streptophyta</taxon>
        <taxon>Embryophyta</taxon>
        <taxon>Tracheophyta</taxon>
        <taxon>Spermatophyta</taxon>
        <taxon>Magnoliopsida</taxon>
        <taxon>eudicotyledons</taxon>
        <taxon>Gunneridae</taxon>
        <taxon>Pentapetalae</taxon>
        <taxon>asterids</taxon>
        <taxon>lamiids</taxon>
        <taxon>Lamiales</taxon>
        <taxon>Orobanchaceae</taxon>
        <taxon>Pedicularideae</taxon>
        <taxon>Castillejinae</taxon>
        <taxon>Castilleja</taxon>
    </lineage>
</organism>
<evidence type="ECO:0000313" key="3">
    <source>
        <dbReference type="Proteomes" id="UP001632038"/>
    </source>
</evidence>
<dbReference type="AlphaFoldDB" id="A0ABD3DHK4"/>